<evidence type="ECO:0000313" key="9">
    <source>
        <dbReference type="Proteomes" id="UP001601992"/>
    </source>
</evidence>
<evidence type="ECO:0000256" key="5">
    <source>
        <dbReference type="ARBA" id="ARBA00023004"/>
    </source>
</evidence>
<accession>A0ABW6S0D9</accession>
<dbReference type="PROSITE" id="PS00086">
    <property type="entry name" value="CYTOCHROME_P450"/>
    <property type="match status" value="1"/>
</dbReference>
<reference evidence="8 9" key="1">
    <citation type="submission" date="2024-10" db="EMBL/GenBank/DDBJ databases">
        <title>The Natural Products Discovery Center: Release of the First 8490 Sequenced Strains for Exploring Actinobacteria Biosynthetic Diversity.</title>
        <authorList>
            <person name="Kalkreuter E."/>
            <person name="Kautsar S.A."/>
            <person name="Yang D."/>
            <person name="Bader C.D."/>
            <person name="Teijaro C.N."/>
            <person name="Fluegel L."/>
            <person name="Davis C.M."/>
            <person name="Simpson J.R."/>
            <person name="Lauterbach L."/>
            <person name="Steele A.D."/>
            <person name="Gui C."/>
            <person name="Meng S."/>
            <person name="Li G."/>
            <person name="Viehrig K."/>
            <person name="Ye F."/>
            <person name="Su P."/>
            <person name="Kiefer A.F."/>
            <person name="Nichols A."/>
            <person name="Cepeda A.J."/>
            <person name="Yan W."/>
            <person name="Fan B."/>
            <person name="Jiang Y."/>
            <person name="Adhikari A."/>
            <person name="Zheng C.-J."/>
            <person name="Schuster L."/>
            <person name="Cowan T.M."/>
            <person name="Smanski M.J."/>
            <person name="Chevrette M.G."/>
            <person name="De Carvalho L.P.S."/>
            <person name="Shen B."/>
        </authorList>
    </citation>
    <scope>NUCLEOTIDE SEQUENCE [LARGE SCALE GENOMIC DNA]</scope>
    <source>
        <strain evidence="8 9">NPDC002593</strain>
    </source>
</reference>
<dbReference type="InterPro" id="IPR001128">
    <property type="entry name" value="Cyt_P450"/>
</dbReference>
<name>A0ABW6S0D9_9NOCA</name>
<comment type="caution">
    <text evidence="8">The sequence shown here is derived from an EMBL/GenBank/DDBJ whole genome shotgun (WGS) entry which is preliminary data.</text>
</comment>
<organism evidence="8 9">
    <name type="scientific">Nocardia jiangxiensis</name>
    <dbReference type="NCBI Taxonomy" id="282685"/>
    <lineage>
        <taxon>Bacteria</taxon>
        <taxon>Bacillati</taxon>
        <taxon>Actinomycetota</taxon>
        <taxon>Actinomycetes</taxon>
        <taxon>Mycobacteriales</taxon>
        <taxon>Nocardiaceae</taxon>
        <taxon>Nocardia</taxon>
    </lineage>
</organism>
<dbReference type="PRINTS" id="PR00359">
    <property type="entry name" value="BP450"/>
</dbReference>
<dbReference type="EMBL" id="JBIAQY010000004">
    <property type="protein sequence ID" value="MFF3569159.1"/>
    <property type="molecule type" value="Genomic_DNA"/>
</dbReference>
<evidence type="ECO:0000256" key="4">
    <source>
        <dbReference type="ARBA" id="ARBA00023002"/>
    </source>
</evidence>
<evidence type="ECO:0000256" key="7">
    <source>
        <dbReference type="RuleBase" id="RU000461"/>
    </source>
</evidence>
<dbReference type="Proteomes" id="UP001601992">
    <property type="component" value="Unassembled WGS sequence"/>
</dbReference>
<evidence type="ECO:0000256" key="2">
    <source>
        <dbReference type="ARBA" id="ARBA00022617"/>
    </source>
</evidence>
<dbReference type="RefSeq" id="WP_387403909.1">
    <property type="nucleotide sequence ID" value="NZ_JBIAQY010000004.1"/>
</dbReference>
<keyword evidence="3 7" id="KW-0479">Metal-binding</keyword>
<dbReference type="PRINTS" id="PR00385">
    <property type="entry name" value="P450"/>
</dbReference>
<keyword evidence="9" id="KW-1185">Reference proteome</keyword>
<gene>
    <name evidence="8" type="ORF">ACFYXQ_15405</name>
</gene>
<keyword evidence="2 7" id="KW-0349">Heme</keyword>
<dbReference type="InterPro" id="IPR036396">
    <property type="entry name" value="Cyt_P450_sf"/>
</dbReference>
<dbReference type="Gene3D" id="1.10.630.10">
    <property type="entry name" value="Cytochrome P450"/>
    <property type="match status" value="1"/>
</dbReference>
<dbReference type="InterPro" id="IPR002397">
    <property type="entry name" value="Cyt_P450_B"/>
</dbReference>
<evidence type="ECO:0000256" key="6">
    <source>
        <dbReference type="ARBA" id="ARBA00023033"/>
    </source>
</evidence>
<dbReference type="PANTHER" id="PTHR46696:SF1">
    <property type="entry name" value="CYTOCHROME P450 YJIB-RELATED"/>
    <property type="match status" value="1"/>
</dbReference>
<dbReference type="SUPFAM" id="SSF48264">
    <property type="entry name" value="Cytochrome P450"/>
    <property type="match status" value="1"/>
</dbReference>
<keyword evidence="5 7" id="KW-0408">Iron</keyword>
<comment type="similarity">
    <text evidence="1 7">Belongs to the cytochrome P450 family.</text>
</comment>
<evidence type="ECO:0000256" key="1">
    <source>
        <dbReference type="ARBA" id="ARBA00010617"/>
    </source>
</evidence>
<evidence type="ECO:0000313" key="8">
    <source>
        <dbReference type="EMBL" id="MFF3569159.1"/>
    </source>
</evidence>
<dbReference type="PANTHER" id="PTHR46696">
    <property type="entry name" value="P450, PUTATIVE (EUROFUNG)-RELATED"/>
    <property type="match status" value="1"/>
</dbReference>
<dbReference type="Pfam" id="PF00067">
    <property type="entry name" value="p450"/>
    <property type="match status" value="1"/>
</dbReference>
<protein>
    <submittedName>
        <fullName evidence="8">Cytochrome P450</fullName>
    </submittedName>
</protein>
<keyword evidence="6 7" id="KW-0503">Monooxygenase</keyword>
<evidence type="ECO:0000256" key="3">
    <source>
        <dbReference type="ARBA" id="ARBA00022723"/>
    </source>
</evidence>
<dbReference type="InterPro" id="IPR017972">
    <property type="entry name" value="Cyt_P450_CS"/>
</dbReference>
<keyword evidence="4 7" id="KW-0560">Oxidoreductase</keyword>
<sequence>MRPYDFAAEDFDVTSARHVADPFDFYRRLRTQEPVFRSEELESHVLSRYSDVRSVFLSHDKFSSIGSLTAATHIDPDVAQFLVDNNATLATFLANVDQPLHKRLRRSVSRSFSPRSMSRIGPQIRALAIELIGELKPAGRADLVADFAAVLPARVTSRFLGIPMEDTAQVQQWVDDWFALFFSPMPVEQQHLRAAGYVKYSHYMHGLLAARRAEPREDFMSETIAAVADGGAELSDQEIVDIMTAISLGGNDTTGNQIAGLMYRLLAVPGAWKRVVADPSLHANAVEESIRLDSAGLGGFRVANEDIEVAGRTIPAGSRVFLSQDSANHDETVFEDPDVYVVDRPNAGDNIGFGVGIHHCLGAPLARLELRIVLEALASNLPSMRLIDDSQRAYRSSVVQRAMESLPVEWS</sequence>
<proteinExistence type="inferred from homology"/>